<accession>A0ABU8HFI1</accession>
<sequence length="141" mass="17271">MKKRLKKTIKDIMWLDTKDLSNLTLAKLEQKMKEENFEENLLTNVIEVLKQRLVEFGEKDFQEWLYNLNFKCPDEFQDERFAKDIYEKSQFWIEEEILKLEKETKISWEVQAEDLKEFQEKARKIQLIIRHRLSEIVLDLT</sequence>
<evidence type="ECO:0000313" key="2">
    <source>
        <dbReference type="Proteomes" id="UP001312865"/>
    </source>
</evidence>
<comment type="caution">
    <text evidence="1">The sequence shown here is derived from an EMBL/GenBank/DDBJ whole genome shotgun (WGS) entry which is preliminary data.</text>
</comment>
<protein>
    <submittedName>
        <fullName evidence="1">Uncharacterized protein</fullName>
    </submittedName>
</protein>
<dbReference type="EMBL" id="JBBAXC010000010">
    <property type="protein sequence ID" value="MEI5908032.1"/>
    <property type="molecule type" value="Genomic_DNA"/>
</dbReference>
<organism evidence="1 2">
    <name type="scientific">Bacillus spongiae</name>
    <dbReference type="NCBI Taxonomy" id="2683610"/>
    <lineage>
        <taxon>Bacteria</taxon>
        <taxon>Bacillati</taxon>
        <taxon>Bacillota</taxon>
        <taxon>Bacilli</taxon>
        <taxon>Bacillales</taxon>
        <taxon>Bacillaceae</taxon>
        <taxon>Bacillus</taxon>
    </lineage>
</organism>
<gene>
    <name evidence="1" type="ORF">WAK64_13305</name>
</gene>
<reference evidence="1 2" key="1">
    <citation type="journal article" date="2018" name="J. Microbiol.">
        <title>Bacillus spongiae sp. nov., isolated from sponge of Jeju Island.</title>
        <authorList>
            <person name="Lee G.E."/>
            <person name="Im W.T."/>
            <person name="Park J.S."/>
        </authorList>
    </citation>
    <scope>NUCLEOTIDE SEQUENCE [LARGE SCALE GENOMIC DNA]</scope>
    <source>
        <strain evidence="1 2">135PIL107-10</strain>
    </source>
</reference>
<name>A0ABU8HFI1_9BACI</name>
<evidence type="ECO:0000313" key="1">
    <source>
        <dbReference type="EMBL" id="MEI5908032.1"/>
    </source>
</evidence>
<dbReference type="RefSeq" id="WP_336587473.1">
    <property type="nucleotide sequence ID" value="NZ_JBBAXC010000010.1"/>
</dbReference>
<dbReference type="Proteomes" id="UP001312865">
    <property type="component" value="Unassembled WGS sequence"/>
</dbReference>
<keyword evidence="2" id="KW-1185">Reference proteome</keyword>
<proteinExistence type="predicted"/>